<protein>
    <submittedName>
        <fullName evidence="1">Uncharacterized protein</fullName>
    </submittedName>
</protein>
<dbReference type="EMBL" id="LXTC01000001">
    <property type="protein sequence ID" value="OBA23950.1"/>
    <property type="molecule type" value="Genomic_DNA"/>
</dbReference>
<evidence type="ECO:0000313" key="1">
    <source>
        <dbReference type="EMBL" id="OBA23950.1"/>
    </source>
</evidence>
<dbReference type="AlphaFoldDB" id="A0A1A0HIW1"/>
<keyword evidence="2" id="KW-1185">Reference proteome</keyword>
<dbReference type="GeneID" id="30026672"/>
<name>A0A1A0HIW1_9ASCO</name>
<comment type="caution">
    <text evidence="1">The sequence shown here is derived from an EMBL/GenBank/DDBJ whole genome shotgun (WGS) entry which is preliminary data.</text>
</comment>
<dbReference type="RefSeq" id="XP_018714431.1">
    <property type="nucleotide sequence ID" value="XM_018853696.1"/>
</dbReference>
<proteinExistence type="predicted"/>
<organism evidence="1 2">
    <name type="scientific">Metschnikowia bicuspidata var. bicuspidata NRRL YB-4993</name>
    <dbReference type="NCBI Taxonomy" id="869754"/>
    <lineage>
        <taxon>Eukaryota</taxon>
        <taxon>Fungi</taxon>
        <taxon>Dikarya</taxon>
        <taxon>Ascomycota</taxon>
        <taxon>Saccharomycotina</taxon>
        <taxon>Pichiomycetes</taxon>
        <taxon>Metschnikowiaceae</taxon>
        <taxon>Metschnikowia</taxon>
    </lineage>
</organism>
<accession>A0A1A0HIW1</accession>
<reference evidence="1 2" key="1">
    <citation type="submission" date="2016-05" db="EMBL/GenBank/DDBJ databases">
        <title>Comparative genomics of biotechnologically important yeasts.</title>
        <authorList>
            <consortium name="DOE Joint Genome Institute"/>
            <person name="Riley R."/>
            <person name="Haridas S."/>
            <person name="Wolfe K.H."/>
            <person name="Lopes M.R."/>
            <person name="Hittinger C.T."/>
            <person name="Goker M."/>
            <person name="Salamov A."/>
            <person name="Wisecaver J."/>
            <person name="Long T.M."/>
            <person name="Aerts A.L."/>
            <person name="Barry K."/>
            <person name="Choi C."/>
            <person name="Clum A."/>
            <person name="Coughlan A.Y."/>
            <person name="Deshpande S."/>
            <person name="Douglass A.P."/>
            <person name="Hanson S.J."/>
            <person name="Klenk H.-P."/>
            <person name="LaButti K."/>
            <person name="Lapidus A."/>
            <person name="Lindquist E."/>
            <person name="Lipzen A."/>
            <person name="Meier-kolthoff J.P."/>
            <person name="Ohm R.A."/>
            <person name="Otillar R.P."/>
            <person name="Pangilinan J."/>
            <person name="Peng Y."/>
            <person name="Rokas A."/>
            <person name="Rosa C.A."/>
            <person name="Scheuner C."/>
            <person name="Sibirny A.A."/>
            <person name="Slot J.C."/>
            <person name="Stielow J.B."/>
            <person name="Sun H."/>
            <person name="Kurtzman C.P."/>
            <person name="Blackwell M."/>
            <person name="Grigoriev I.V."/>
            <person name="Jeffries T.W."/>
        </authorList>
    </citation>
    <scope>NUCLEOTIDE SEQUENCE [LARGE SCALE GENOMIC DNA]</scope>
    <source>
        <strain evidence="1 2">NRRL YB-4993</strain>
    </source>
</reference>
<dbReference type="Proteomes" id="UP000092555">
    <property type="component" value="Unassembled WGS sequence"/>
</dbReference>
<sequence>MSATGSGGGNFRKRKLEKIKFCLTLLGNLVDDFQLRKSVPNNVVESSKVKQYLNRIEEGDSGQRPACIKMILCDSEADILTPAAQDLLRNDFNVESIYISEASSLSVDRIVTLHGRLSCVSRCALYISFMMNSGANNILKIEPFTLKSQNYQLCVLIEVDDQTIGAVFDDFTSGFIDWSQYERNSGLKIMKLRGDFLSLYKTLCSIFGRFLYQRYISDDRIVTLPVINLHDGDSLKVRSDKDNQKCDEENSNVLKLIYQTSYLKCSKPSVSNQGDGP</sequence>
<dbReference type="OrthoDB" id="4081078at2759"/>
<evidence type="ECO:0000313" key="2">
    <source>
        <dbReference type="Proteomes" id="UP000092555"/>
    </source>
</evidence>
<gene>
    <name evidence="1" type="ORF">METBIDRAFT_10152</name>
</gene>